<organism evidence="1">
    <name type="scientific">Glycine max</name>
    <name type="common">Soybean</name>
    <name type="synonym">Glycine hispida</name>
    <dbReference type="NCBI Taxonomy" id="3847"/>
    <lineage>
        <taxon>Eukaryota</taxon>
        <taxon>Viridiplantae</taxon>
        <taxon>Streptophyta</taxon>
        <taxon>Embryophyta</taxon>
        <taxon>Tracheophyta</taxon>
        <taxon>Spermatophyta</taxon>
        <taxon>Magnoliopsida</taxon>
        <taxon>eudicotyledons</taxon>
        <taxon>Gunneridae</taxon>
        <taxon>Pentapetalae</taxon>
        <taxon>rosids</taxon>
        <taxon>fabids</taxon>
        <taxon>Fabales</taxon>
        <taxon>Fabaceae</taxon>
        <taxon>Papilionoideae</taxon>
        <taxon>50 kb inversion clade</taxon>
        <taxon>NPAAA clade</taxon>
        <taxon>indigoferoid/millettioid clade</taxon>
        <taxon>Phaseoleae</taxon>
        <taxon>Glycine</taxon>
        <taxon>Glycine subgen. Soja</taxon>
    </lineage>
</organism>
<dbReference type="EnsemblPlants" id="KRG89134">
    <property type="protein sequence ID" value="KRG89134"/>
    <property type="gene ID" value="GLYMA_20G003200"/>
</dbReference>
<dbReference type="InParanoid" id="K7N0J7"/>
<dbReference type="Gramene" id="KRG89134">
    <property type="protein sequence ID" value="KRG89134"/>
    <property type="gene ID" value="GLYMA_20G003200"/>
</dbReference>
<gene>
    <name evidence="1" type="ORF">GLYMA_20G003200</name>
</gene>
<dbReference type="EMBL" id="CM000853">
    <property type="protein sequence ID" value="KRG89134.1"/>
    <property type="molecule type" value="Genomic_DNA"/>
</dbReference>
<dbReference type="PaxDb" id="3847-GLYMA20G00535.1"/>
<evidence type="ECO:0000313" key="2">
    <source>
        <dbReference type="EnsemblPlants" id="KRG89134"/>
    </source>
</evidence>
<accession>K7N0J7</accession>
<keyword evidence="3" id="KW-1185">Reference proteome</keyword>
<dbReference type="AlphaFoldDB" id="K7N0J7"/>
<dbReference type="Proteomes" id="UP000008827">
    <property type="component" value="Chromosome 20"/>
</dbReference>
<sequence>MMRGTVLFNRSVKRFYSDCEYNLKSFSLNLFLVILKNYSTEFHSRCILSFSPSPSYSCLSVQACPTY</sequence>
<reference evidence="1" key="3">
    <citation type="submission" date="2018-07" db="EMBL/GenBank/DDBJ databases">
        <title>WGS assembly of Glycine max.</title>
        <authorList>
            <person name="Schmutz J."/>
            <person name="Cannon S."/>
            <person name="Schlueter J."/>
            <person name="Ma J."/>
            <person name="Mitros T."/>
            <person name="Nelson W."/>
            <person name="Hyten D."/>
            <person name="Song Q."/>
            <person name="Thelen J."/>
            <person name="Cheng J."/>
            <person name="Xu D."/>
            <person name="Hellsten U."/>
            <person name="May G."/>
            <person name="Yu Y."/>
            <person name="Sakurai T."/>
            <person name="Umezawa T."/>
            <person name="Bhattacharyya M."/>
            <person name="Sandhu D."/>
            <person name="Valliyodan B."/>
            <person name="Lindquist E."/>
            <person name="Peto M."/>
            <person name="Grant D."/>
            <person name="Shu S."/>
            <person name="Goodstein D."/>
            <person name="Barry K."/>
            <person name="Futrell-Griggs M."/>
            <person name="Abernathy B."/>
            <person name="Du J."/>
            <person name="Tian Z."/>
            <person name="Zhu L."/>
            <person name="Gill N."/>
            <person name="Joshi T."/>
            <person name="Libault M."/>
            <person name="Sethuraman A."/>
            <person name="Zhang X."/>
            <person name="Shinozaki K."/>
            <person name="Nguyen H."/>
            <person name="Wing R."/>
            <person name="Cregan P."/>
            <person name="Specht J."/>
            <person name="Grimwood J."/>
            <person name="Rokhsar D."/>
            <person name="Stacey G."/>
            <person name="Shoemaker R."/>
            <person name="Jackson S."/>
        </authorList>
    </citation>
    <scope>NUCLEOTIDE SEQUENCE</scope>
    <source>
        <tissue evidence="1">Callus</tissue>
    </source>
</reference>
<name>K7N0J7_SOYBN</name>
<reference evidence="2" key="2">
    <citation type="submission" date="2018-02" db="UniProtKB">
        <authorList>
            <consortium name="EnsemblPlants"/>
        </authorList>
    </citation>
    <scope>IDENTIFICATION</scope>
    <source>
        <strain evidence="2">Williams 82</strain>
    </source>
</reference>
<reference evidence="1 2" key="1">
    <citation type="journal article" date="2010" name="Nature">
        <title>Genome sequence of the palaeopolyploid soybean.</title>
        <authorList>
            <person name="Schmutz J."/>
            <person name="Cannon S.B."/>
            <person name="Schlueter J."/>
            <person name="Ma J."/>
            <person name="Mitros T."/>
            <person name="Nelson W."/>
            <person name="Hyten D.L."/>
            <person name="Song Q."/>
            <person name="Thelen J.J."/>
            <person name="Cheng J."/>
            <person name="Xu D."/>
            <person name="Hellsten U."/>
            <person name="May G.D."/>
            <person name="Yu Y."/>
            <person name="Sakurai T."/>
            <person name="Umezawa T."/>
            <person name="Bhattacharyya M.K."/>
            <person name="Sandhu D."/>
            <person name="Valliyodan B."/>
            <person name="Lindquist E."/>
            <person name="Peto M."/>
            <person name="Grant D."/>
            <person name="Shu S."/>
            <person name="Goodstein D."/>
            <person name="Barry K."/>
            <person name="Futrell-Griggs M."/>
            <person name="Abernathy B."/>
            <person name="Du J."/>
            <person name="Tian Z."/>
            <person name="Zhu L."/>
            <person name="Gill N."/>
            <person name="Joshi T."/>
            <person name="Libault M."/>
            <person name="Sethuraman A."/>
            <person name="Zhang X.-C."/>
            <person name="Shinozaki K."/>
            <person name="Nguyen H.T."/>
            <person name="Wing R.A."/>
            <person name="Cregan P."/>
            <person name="Specht J."/>
            <person name="Grimwood J."/>
            <person name="Rokhsar D."/>
            <person name="Stacey G."/>
            <person name="Shoemaker R.C."/>
            <person name="Jackson S.A."/>
        </authorList>
    </citation>
    <scope>NUCLEOTIDE SEQUENCE</scope>
    <source>
        <strain evidence="2">cv. Williams 82</strain>
        <tissue evidence="1">Callus</tissue>
    </source>
</reference>
<evidence type="ECO:0000313" key="1">
    <source>
        <dbReference type="EMBL" id="KRG89134.1"/>
    </source>
</evidence>
<evidence type="ECO:0000313" key="3">
    <source>
        <dbReference type="Proteomes" id="UP000008827"/>
    </source>
</evidence>
<proteinExistence type="predicted"/>
<dbReference type="HOGENOM" id="CLU_2817524_0_0_1"/>
<protein>
    <submittedName>
        <fullName evidence="1 2">Uncharacterized protein</fullName>
    </submittedName>
</protein>